<comment type="caution">
    <text evidence="1">The sequence shown here is derived from an EMBL/GenBank/DDBJ whole genome shotgun (WGS) entry which is preliminary data.</text>
</comment>
<evidence type="ECO:0000313" key="2">
    <source>
        <dbReference type="Proteomes" id="UP001060085"/>
    </source>
</evidence>
<name>A0ACC0ASE7_CATRO</name>
<keyword evidence="2" id="KW-1185">Reference proteome</keyword>
<reference evidence="2" key="1">
    <citation type="journal article" date="2023" name="Nat. Plants">
        <title>Single-cell RNA sequencing provides a high-resolution roadmap for understanding the multicellular compartmentation of specialized metabolism.</title>
        <authorList>
            <person name="Sun S."/>
            <person name="Shen X."/>
            <person name="Li Y."/>
            <person name="Li Y."/>
            <person name="Wang S."/>
            <person name="Li R."/>
            <person name="Zhang H."/>
            <person name="Shen G."/>
            <person name="Guo B."/>
            <person name="Wei J."/>
            <person name="Xu J."/>
            <person name="St-Pierre B."/>
            <person name="Chen S."/>
            <person name="Sun C."/>
        </authorList>
    </citation>
    <scope>NUCLEOTIDE SEQUENCE [LARGE SCALE GENOMIC DNA]</scope>
</reference>
<dbReference type="EMBL" id="CM044705">
    <property type="protein sequence ID" value="KAI5663074.1"/>
    <property type="molecule type" value="Genomic_DNA"/>
</dbReference>
<organism evidence="1 2">
    <name type="scientific">Catharanthus roseus</name>
    <name type="common">Madagascar periwinkle</name>
    <name type="synonym">Vinca rosea</name>
    <dbReference type="NCBI Taxonomy" id="4058"/>
    <lineage>
        <taxon>Eukaryota</taxon>
        <taxon>Viridiplantae</taxon>
        <taxon>Streptophyta</taxon>
        <taxon>Embryophyta</taxon>
        <taxon>Tracheophyta</taxon>
        <taxon>Spermatophyta</taxon>
        <taxon>Magnoliopsida</taxon>
        <taxon>eudicotyledons</taxon>
        <taxon>Gunneridae</taxon>
        <taxon>Pentapetalae</taxon>
        <taxon>asterids</taxon>
        <taxon>lamiids</taxon>
        <taxon>Gentianales</taxon>
        <taxon>Apocynaceae</taxon>
        <taxon>Rauvolfioideae</taxon>
        <taxon>Vinceae</taxon>
        <taxon>Catharanthinae</taxon>
        <taxon>Catharanthus</taxon>
    </lineage>
</organism>
<protein>
    <submittedName>
        <fullName evidence="1">Uncharacterized protein</fullName>
    </submittedName>
</protein>
<gene>
    <name evidence="1" type="ORF">M9H77_22397</name>
</gene>
<evidence type="ECO:0000313" key="1">
    <source>
        <dbReference type="EMBL" id="KAI5663074.1"/>
    </source>
</evidence>
<dbReference type="Proteomes" id="UP001060085">
    <property type="component" value="Linkage Group LG05"/>
</dbReference>
<proteinExistence type="predicted"/>
<accession>A0ACC0ASE7</accession>
<sequence>MSRGLALCVASPPVRGPIPNDMLGGVILDLDPGDRWRSTVGGLGPRRLSQEGPTSWGSTGRLGRYARTRYLFMYMSCEVEKSNVRTTCFRVQAGIDYWMPELVLMTPFKDLDFVR</sequence>